<evidence type="ECO:0000256" key="2">
    <source>
        <dbReference type="SAM" id="Phobius"/>
    </source>
</evidence>
<name>A0A653CCR6_CALMS</name>
<keyword evidence="4" id="KW-1185">Reference proteome</keyword>
<feature type="compositionally biased region" description="Polar residues" evidence="1">
    <location>
        <begin position="58"/>
        <end position="74"/>
    </location>
</feature>
<evidence type="ECO:0000256" key="1">
    <source>
        <dbReference type="SAM" id="MobiDB-lite"/>
    </source>
</evidence>
<keyword evidence="2" id="KW-0472">Membrane</keyword>
<gene>
    <name evidence="3" type="ORF">CALMAC_LOCUS8095</name>
</gene>
<proteinExistence type="predicted"/>
<feature type="transmembrane region" description="Helical" evidence="2">
    <location>
        <begin position="20"/>
        <end position="44"/>
    </location>
</feature>
<keyword evidence="2" id="KW-1133">Transmembrane helix</keyword>
<protein>
    <submittedName>
        <fullName evidence="3">Uncharacterized protein</fullName>
    </submittedName>
</protein>
<dbReference type="Proteomes" id="UP000410492">
    <property type="component" value="Unassembled WGS sequence"/>
</dbReference>
<keyword evidence="2" id="KW-0812">Transmembrane</keyword>
<dbReference type="AlphaFoldDB" id="A0A653CCR6"/>
<accession>A0A653CCR6</accession>
<feature type="region of interest" description="Disordered" evidence="1">
    <location>
        <begin position="56"/>
        <end position="80"/>
    </location>
</feature>
<evidence type="ECO:0000313" key="4">
    <source>
        <dbReference type="Proteomes" id="UP000410492"/>
    </source>
</evidence>
<sequence length="80" mass="9876">MFCVYLVYKFYNRWHNTSFIFFYILGEVGANLLYLTDHTINVTGVKLERYKRKRYRAQQKNEPSTSQNRKQQQYKFWGHL</sequence>
<dbReference type="EMBL" id="CAACVG010007497">
    <property type="protein sequence ID" value="VEN45742.1"/>
    <property type="molecule type" value="Genomic_DNA"/>
</dbReference>
<organism evidence="3 4">
    <name type="scientific">Callosobruchus maculatus</name>
    <name type="common">Southern cowpea weevil</name>
    <name type="synonym">Pulse bruchid</name>
    <dbReference type="NCBI Taxonomy" id="64391"/>
    <lineage>
        <taxon>Eukaryota</taxon>
        <taxon>Metazoa</taxon>
        <taxon>Ecdysozoa</taxon>
        <taxon>Arthropoda</taxon>
        <taxon>Hexapoda</taxon>
        <taxon>Insecta</taxon>
        <taxon>Pterygota</taxon>
        <taxon>Neoptera</taxon>
        <taxon>Endopterygota</taxon>
        <taxon>Coleoptera</taxon>
        <taxon>Polyphaga</taxon>
        <taxon>Cucujiformia</taxon>
        <taxon>Chrysomeloidea</taxon>
        <taxon>Chrysomelidae</taxon>
        <taxon>Bruchinae</taxon>
        <taxon>Bruchini</taxon>
        <taxon>Callosobruchus</taxon>
    </lineage>
</organism>
<evidence type="ECO:0000313" key="3">
    <source>
        <dbReference type="EMBL" id="VEN45742.1"/>
    </source>
</evidence>
<reference evidence="3 4" key="1">
    <citation type="submission" date="2019-01" db="EMBL/GenBank/DDBJ databases">
        <authorList>
            <person name="Sayadi A."/>
        </authorList>
    </citation>
    <scope>NUCLEOTIDE SEQUENCE [LARGE SCALE GENOMIC DNA]</scope>
</reference>